<feature type="coiled-coil region" evidence="4">
    <location>
        <begin position="474"/>
        <end position="501"/>
    </location>
</feature>
<dbReference type="SMART" id="SM00283">
    <property type="entry name" value="MA"/>
    <property type="match status" value="1"/>
</dbReference>
<dbReference type="RefSeq" id="WP_130610657.1">
    <property type="nucleotide sequence ID" value="NZ_AP019400.1"/>
</dbReference>
<keyword evidence="8" id="KW-1185">Reference proteome</keyword>
<dbReference type="OrthoDB" id="2166737at2"/>
<dbReference type="InterPro" id="IPR004089">
    <property type="entry name" value="MCPsignal_dom"/>
</dbReference>
<evidence type="ECO:0000259" key="6">
    <source>
        <dbReference type="PROSITE" id="PS50111"/>
    </source>
</evidence>
<feature type="transmembrane region" description="Helical" evidence="5">
    <location>
        <begin position="79"/>
        <end position="97"/>
    </location>
</feature>
<feature type="transmembrane region" description="Helical" evidence="5">
    <location>
        <begin position="51"/>
        <end position="72"/>
    </location>
</feature>
<dbReference type="PANTHER" id="PTHR43531:SF11">
    <property type="entry name" value="METHYL-ACCEPTING CHEMOTAXIS PROTEIN 3"/>
    <property type="match status" value="1"/>
</dbReference>
<evidence type="ECO:0000313" key="8">
    <source>
        <dbReference type="Proteomes" id="UP000289856"/>
    </source>
</evidence>
<feature type="transmembrane region" description="Helical" evidence="5">
    <location>
        <begin position="155"/>
        <end position="174"/>
    </location>
</feature>
<feature type="transmembrane region" description="Helical" evidence="5">
    <location>
        <begin position="124"/>
        <end position="143"/>
    </location>
</feature>
<evidence type="ECO:0000313" key="7">
    <source>
        <dbReference type="EMBL" id="BBI34013.1"/>
    </source>
</evidence>
<keyword evidence="4" id="KW-0175">Coiled coil</keyword>
<protein>
    <recommendedName>
        <fullName evidence="6">Methyl-accepting transducer domain-containing protein</fullName>
    </recommendedName>
</protein>
<evidence type="ECO:0000256" key="2">
    <source>
        <dbReference type="ARBA" id="ARBA00029447"/>
    </source>
</evidence>
<dbReference type="EMBL" id="AP019400">
    <property type="protein sequence ID" value="BBI34013.1"/>
    <property type="molecule type" value="Genomic_DNA"/>
</dbReference>
<keyword evidence="1" id="KW-0145">Chemotaxis</keyword>
<evidence type="ECO:0000256" key="5">
    <source>
        <dbReference type="SAM" id="Phobius"/>
    </source>
</evidence>
<dbReference type="GO" id="GO:0007165">
    <property type="term" value="P:signal transduction"/>
    <property type="evidence" value="ECO:0007669"/>
    <property type="project" value="UniProtKB-KW"/>
</dbReference>
<dbReference type="Proteomes" id="UP000289856">
    <property type="component" value="Chromosome"/>
</dbReference>
<keyword evidence="5" id="KW-0812">Transmembrane</keyword>
<keyword evidence="3" id="KW-0807">Transducer</keyword>
<comment type="similarity">
    <text evidence="2">Belongs to the methyl-accepting chemotaxis (MCP) protein family.</text>
</comment>
<keyword evidence="5" id="KW-0472">Membrane</keyword>
<dbReference type="GO" id="GO:0006935">
    <property type="term" value="P:chemotaxis"/>
    <property type="evidence" value="ECO:0007669"/>
    <property type="project" value="UniProtKB-KW"/>
</dbReference>
<dbReference type="AlphaFoldDB" id="A0A3T1D7G3"/>
<dbReference type="PANTHER" id="PTHR43531">
    <property type="entry name" value="PROTEIN ICFG"/>
    <property type="match status" value="1"/>
</dbReference>
<dbReference type="Pfam" id="PF00015">
    <property type="entry name" value="MCPsignal"/>
    <property type="match status" value="1"/>
</dbReference>
<gene>
    <name evidence="7" type="ORF">KCTCHS21_34120</name>
</gene>
<dbReference type="InterPro" id="IPR051310">
    <property type="entry name" value="MCP_chemotaxis"/>
</dbReference>
<dbReference type="GO" id="GO:0005886">
    <property type="term" value="C:plasma membrane"/>
    <property type="evidence" value="ECO:0007669"/>
    <property type="project" value="TreeGrafter"/>
</dbReference>
<organism evidence="7 8">
    <name type="scientific">Cohnella abietis</name>
    <dbReference type="NCBI Taxonomy" id="2507935"/>
    <lineage>
        <taxon>Bacteria</taxon>
        <taxon>Bacillati</taxon>
        <taxon>Bacillota</taxon>
        <taxon>Bacilli</taxon>
        <taxon>Bacillales</taxon>
        <taxon>Paenibacillaceae</taxon>
        <taxon>Cohnella</taxon>
    </lineage>
</organism>
<keyword evidence="5" id="KW-1133">Transmembrane helix</keyword>
<dbReference type="SUPFAM" id="SSF58104">
    <property type="entry name" value="Methyl-accepting chemotaxis protein (MCP) signaling domain"/>
    <property type="match status" value="1"/>
</dbReference>
<dbReference type="Gene3D" id="1.10.287.950">
    <property type="entry name" value="Methyl-accepting chemotaxis protein"/>
    <property type="match status" value="1"/>
</dbReference>
<dbReference type="PROSITE" id="PS50111">
    <property type="entry name" value="CHEMOTAXIS_TRANSDUC_2"/>
    <property type="match status" value="1"/>
</dbReference>
<feature type="domain" description="Methyl-accepting transducer" evidence="6">
    <location>
        <begin position="221"/>
        <end position="461"/>
    </location>
</feature>
<dbReference type="GO" id="GO:0004888">
    <property type="term" value="F:transmembrane signaling receptor activity"/>
    <property type="evidence" value="ECO:0007669"/>
    <property type="project" value="TreeGrafter"/>
</dbReference>
<evidence type="ECO:0000256" key="4">
    <source>
        <dbReference type="SAM" id="Coils"/>
    </source>
</evidence>
<dbReference type="KEGG" id="cohn:KCTCHS21_34120"/>
<accession>A0A3T1D7G3</accession>
<evidence type="ECO:0000256" key="3">
    <source>
        <dbReference type="PROSITE-ProRule" id="PRU00284"/>
    </source>
</evidence>
<name>A0A3T1D7G3_9BACL</name>
<reference evidence="7 8" key="1">
    <citation type="submission" date="2019-01" db="EMBL/GenBank/DDBJ databases">
        <title>Complete genome sequence of Cohnella hallensis HS21 isolated from Korean fir (Abies koreana) rhizospheric soil.</title>
        <authorList>
            <person name="Jiang L."/>
            <person name="Kang S.W."/>
            <person name="Kim S."/>
            <person name="Jung J."/>
            <person name="Kim C.Y."/>
            <person name="Kim D.H."/>
            <person name="Kim S.W."/>
            <person name="Lee J."/>
        </authorList>
    </citation>
    <scope>NUCLEOTIDE SEQUENCE [LARGE SCALE GENOMIC DNA]</scope>
    <source>
        <strain evidence="7 8">HS21</strain>
    </source>
</reference>
<sequence length="504" mass="56000">MLHKKNRLMLGLAGAAVLLNAIIFILAKNVKLSDGMGAHGSVFEMNSILQWAQNGIFLLPIVTLIFAAYCYFTNKEHDYLPWLIILTLTFSSFSIISGSGGSVEFHFSIFMVIAAAAYYDNVRLILLMTLLFILQHVLGFLFFPQLVFGTEHYPLLMVTIHAVFLVLTSSATILQIRSKRQITDQLEAERDSKDSKVRELLGHVQSLSEQIRTTSSNVSETIKQNVRTNKEMKYAFEEVTGGLGTQAWSLEQMGEKLRNIHVSIQSSLHSSELMEENASSTELSVVASHNEAGALLGDMVLIAQSVSKVEDTMVALKQSSRSAEAMIIRIQQMADQTELLALNASIEAARSGEYGRGFEVIAKEIRLLASDSQRAAEEIQDIMSAIRAESDLTASQLESEQDMVRISMGRVESFAKDFDRVKQTIDELLEFIPSMSQMMANIEEDSAGVTSEMSHISAVIEQGMSSMEELMGVCDNQIETVEKVEVEIEQLHELSLSLRQQFSS</sequence>
<proteinExistence type="inferred from homology"/>
<evidence type="ECO:0000256" key="1">
    <source>
        <dbReference type="ARBA" id="ARBA00022500"/>
    </source>
</evidence>